<name>A0A0C3FN94_PILCF</name>
<dbReference type="Proteomes" id="UP000054166">
    <property type="component" value="Unassembled WGS sequence"/>
</dbReference>
<evidence type="ECO:0000313" key="1">
    <source>
        <dbReference type="EMBL" id="KIM81179.1"/>
    </source>
</evidence>
<keyword evidence="2" id="KW-1185">Reference proteome</keyword>
<dbReference type="EMBL" id="KN833000">
    <property type="protein sequence ID" value="KIM81179.1"/>
    <property type="molecule type" value="Genomic_DNA"/>
</dbReference>
<dbReference type="PANTHER" id="PTHR21310">
    <property type="entry name" value="AMINOGLYCOSIDE PHOSPHOTRANSFERASE-RELATED-RELATED"/>
    <property type="match status" value="1"/>
</dbReference>
<evidence type="ECO:0008006" key="3">
    <source>
        <dbReference type="Google" id="ProtNLM"/>
    </source>
</evidence>
<organism evidence="1 2">
    <name type="scientific">Piloderma croceum (strain F 1598)</name>
    <dbReference type="NCBI Taxonomy" id="765440"/>
    <lineage>
        <taxon>Eukaryota</taxon>
        <taxon>Fungi</taxon>
        <taxon>Dikarya</taxon>
        <taxon>Basidiomycota</taxon>
        <taxon>Agaricomycotina</taxon>
        <taxon>Agaricomycetes</taxon>
        <taxon>Agaricomycetidae</taxon>
        <taxon>Atheliales</taxon>
        <taxon>Atheliaceae</taxon>
        <taxon>Piloderma</taxon>
    </lineage>
</organism>
<accession>A0A0C3FN94</accession>
<dbReference type="InterPro" id="IPR051678">
    <property type="entry name" value="AGP_Transferase"/>
</dbReference>
<dbReference type="HOGENOM" id="CLU_021768_2_1_1"/>
<dbReference type="PANTHER" id="PTHR21310:SF39">
    <property type="entry name" value="AMINOGLYCOSIDE PHOSPHOTRANSFERASE DOMAIN-CONTAINING PROTEIN"/>
    <property type="match status" value="1"/>
</dbReference>
<dbReference type="InterPro" id="IPR011009">
    <property type="entry name" value="Kinase-like_dom_sf"/>
</dbReference>
<dbReference type="AlphaFoldDB" id="A0A0C3FN94"/>
<gene>
    <name evidence="1" type="ORF">PILCRDRAFT_821618</name>
</gene>
<sequence>MVFPFTDGFSKISGRLIPNLRSRTRSHTTDATLDDLSDEELMARMEAFDFDGNLLFKDAEFGQQPAIFRWSPDTLMKAVIANEAFEPHTMAVVSSQTNIPVPNVRRYIHWRSSMWIFMEFILGEDLKDIWESLSMLNKLWVAWTLRGYVVQLRMVHLASRDLPGPIDGSGSALRCIGHYFTEMGAGPFASYQEMSSWFNRKYRLTLRLEQSSSSDITQEYSEKPYSFNSSMPLVLTHGDISINNIRLGPDGTLWLMDWGFAGAYPEWFEYSCILAYQSDRKTPRSWLRFAPLITGAQKSKHAFLLRIIPALDNFGFGEE</sequence>
<proteinExistence type="predicted"/>
<reference evidence="1 2" key="1">
    <citation type="submission" date="2014-04" db="EMBL/GenBank/DDBJ databases">
        <authorList>
            <consortium name="DOE Joint Genome Institute"/>
            <person name="Kuo A."/>
            <person name="Tarkka M."/>
            <person name="Buscot F."/>
            <person name="Kohler A."/>
            <person name="Nagy L.G."/>
            <person name="Floudas D."/>
            <person name="Copeland A."/>
            <person name="Barry K.W."/>
            <person name="Cichocki N."/>
            <person name="Veneault-Fourrey C."/>
            <person name="LaButti K."/>
            <person name="Lindquist E.A."/>
            <person name="Lipzen A."/>
            <person name="Lundell T."/>
            <person name="Morin E."/>
            <person name="Murat C."/>
            <person name="Sun H."/>
            <person name="Tunlid A."/>
            <person name="Henrissat B."/>
            <person name="Grigoriev I.V."/>
            <person name="Hibbett D.S."/>
            <person name="Martin F."/>
            <person name="Nordberg H.P."/>
            <person name="Cantor M.N."/>
            <person name="Hua S.X."/>
        </authorList>
    </citation>
    <scope>NUCLEOTIDE SEQUENCE [LARGE SCALE GENOMIC DNA]</scope>
    <source>
        <strain evidence="1 2">F 1598</strain>
    </source>
</reference>
<dbReference type="STRING" id="765440.A0A0C3FN94"/>
<dbReference type="InParanoid" id="A0A0C3FN94"/>
<evidence type="ECO:0000313" key="2">
    <source>
        <dbReference type="Proteomes" id="UP000054166"/>
    </source>
</evidence>
<reference evidence="2" key="2">
    <citation type="submission" date="2015-01" db="EMBL/GenBank/DDBJ databases">
        <title>Evolutionary Origins and Diversification of the Mycorrhizal Mutualists.</title>
        <authorList>
            <consortium name="DOE Joint Genome Institute"/>
            <consortium name="Mycorrhizal Genomics Consortium"/>
            <person name="Kohler A."/>
            <person name="Kuo A."/>
            <person name="Nagy L.G."/>
            <person name="Floudas D."/>
            <person name="Copeland A."/>
            <person name="Barry K.W."/>
            <person name="Cichocki N."/>
            <person name="Veneault-Fourrey C."/>
            <person name="LaButti K."/>
            <person name="Lindquist E.A."/>
            <person name="Lipzen A."/>
            <person name="Lundell T."/>
            <person name="Morin E."/>
            <person name="Murat C."/>
            <person name="Riley R."/>
            <person name="Ohm R."/>
            <person name="Sun H."/>
            <person name="Tunlid A."/>
            <person name="Henrissat B."/>
            <person name="Grigoriev I.V."/>
            <person name="Hibbett D.S."/>
            <person name="Martin F."/>
        </authorList>
    </citation>
    <scope>NUCLEOTIDE SEQUENCE [LARGE SCALE GENOMIC DNA]</scope>
    <source>
        <strain evidence="2">F 1598</strain>
    </source>
</reference>
<protein>
    <recommendedName>
        <fullName evidence="3">Aminoglycoside phosphotransferase domain-containing protein</fullName>
    </recommendedName>
</protein>
<dbReference type="OrthoDB" id="8300194at2759"/>
<dbReference type="SUPFAM" id="SSF56112">
    <property type="entry name" value="Protein kinase-like (PK-like)"/>
    <property type="match status" value="1"/>
</dbReference>